<accession>K5UZ79</accession>
<reference evidence="12 13" key="1">
    <citation type="journal article" date="2012" name="BMC Genomics">
        <title>Comparative genomics of the white-rot fungi, Phanerochaete carnosa and P. chrysosporium, to elucidate the genetic basis of the distinct wood types they colonize.</title>
        <authorList>
            <person name="Suzuki H."/>
            <person name="MacDonald J."/>
            <person name="Syed K."/>
            <person name="Salamov A."/>
            <person name="Hori C."/>
            <person name="Aerts A."/>
            <person name="Henrissat B."/>
            <person name="Wiebenga A."/>
            <person name="vanKuyk P.A."/>
            <person name="Barry K."/>
            <person name="Lindquist E."/>
            <person name="LaButti K."/>
            <person name="Lapidus A."/>
            <person name="Lucas S."/>
            <person name="Coutinho P."/>
            <person name="Gong Y."/>
            <person name="Samejima M."/>
            <person name="Mahadevan R."/>
            <person name="Abou-Zaid M."/>
            <person name="de Vries R.P."/>
            <person name="Igarashi K."/>
            <person name="Yadav J.S."/>
            <person name="Grigoriev I.V."/>
            <person name="Master E.R."/>
        </authorList>
    </citation>
    <scope>NUCLEOTIDE SEQUENCE [LARGE SCALE GENOMIC DNA]</scope>
    <source>
        <strain evidence="12 13">HHB-10118-sp</strain>
    </source>
</reference>
<evidence type="ECO:0000256" key="2">
    <source>
        <dbReference type="ARBA" id="ARBA00007357"/>
    </source>
</evidence>
<evidence type="ECO:0000256" key="4">
    <source>
        <dbReference type="ARBA" id="ARBA00022723"/>
    </source>
</evidence>
<dbReference type="EMBL" id="JH930472">
    <property type="protein sequence ID" value="EKM55471.1"/>
    <property type="molecule type" value="Genomic_DNA"/>
</dbReference>
<dbReference type="InterPro" id="IPR000718">
    <property type="entry name" value="Peptidase_M13"/>
</dbReference>
<protein>
    <recommendedName>
        <fullName evidence="14">Endothelin-converting enzyme 1</fullName>
    </recommendedName>
</protein>
<evidence type="ECO:0000256" key="5">
    <source>
        <dbReference type="ARBA" id="ARBA00022801"/>
    </source>
</evidence>
<dbReference type="CDD" id="cd08662">
    <property type="entry name" value="M13"/>
    <property type="match status" value="1"/>
</dbReference>
<dbReference type="Pfam" id="PF05649">
    <property type="entry name" value="Peptidase_M13_N"/>
    <property type="match status" value="1"/>
</dbReference>
<dbReference type="Proteomes" id="UP000008370">
    <property type="component" value="Unassembled WGS sequence"/>
</dbReference>
<evidence type="ECO:0000313" key="13">
    <source>
        <dbReference type="Proteomes" id="UP000008370"/>
    </source>
</evidence>
<comment type="similarity">
    <text evidence="2">Belongs to the peptidase M13 family.</text>
</comment>
<keyword evidence="13" id="KW-1185">Reference proteome</keyword>
<keyword evidence="9" id="KW-0812">Transmembrane</keyword>
<dbReference type="InterPro" id="IPR024079">
    <property type="entry name" value="MetalloPept_cat_dom_sf"/>
</dbReference>
<feature type="domain" description="Peptidase M13 N-terminal" evidence="11">
    <location>
        <begin position="197"/>
        <end position="671"/>
    </location>
</feature>
<evidence type="ECO:0000259" key="10">
    <source>
        <dbReference type="Pfam" id="PF01431"/>
    </source>
</evidence>
<evidence type="ECO:0000313" key="12">
    <source>
        <dbReference type="EMBL" id="EKM55471.1"/>
    </source>
</evidence>
<dbReference type="Gene3D" id="3.40.390.10">
    <property type="entry name" value="Collagenase (Catalytic Domain)"/>
    <property type="match status" value="1"/>
</dbReference>
<evidence type="ECO:0000256" key="9">
    <source>
        <dbReference type="SAM" id="Phobius"/>
    </source>
</evidence>
<dbReference type="InterPro" id="IPR008753">
    <property type="entry name" value="Peptidase_M13_N"/>
</dbReference>
<dbReference type="AlphaFoldDB" id="K5UZ79"/>
<evidence type="ECO:0000256" key="1">
    <source>
        <dbReference type="ARBA" id="ARBA00001947"/>
    </source>
</evidence>
<keyword evidence="5" id="KW-0378">Hydrolase</keyword>
<feature type="compositionally biased region" description="Basic and acidic residues" evidence="8">
    <location>
        <begin position="448"/>
        <end position="462"/>
    </location>
</feature>
<gene>
    <name evidence="12" type="ORF">PHACADRAFT_256119</name>
</gene>
<keyword evidence="9" id="KW-0472">Membrane</keyword>
<keyword evidence="7" id="KW-0482">Metalloprotease</keyword>
<comment type="cofactor">
    <cofactor evidence="1">
        <name>Zn(2+)</name>
        <dbReference type="ChEBI" id="CHEBI:29105"/>
    </cofactor>
</comment>
<dbReference type="GO" id="GO:0046872">
    <property type="term" value="F:metal ion binding"/>
    <property type="evidence" value="ECO:0007669"/>
    <property type="project" value="UniProtKB-KW"/>
</dbReference>
<evidence type="ECO:0000256" key="7">
    <source>
        <dbReference type="ARBA" id="ARBA00023049"/>
    </source>
</evidence>
<feature type="compositionally biased region" description="Basic and acidic residues" evidence="8">
    <location>
        <begin position="1"/>
        <end position="11"/>
    </location>
</feature>
<keyword evidence="3" id="KW-0645">Protease</keyword>
<feature type="domain" description="Peptidase M13 C-terminal" evidence="10">
    <location>
        <begin position="732"/>
        <end position="942"/>
    </location>
</feature>
<dbReference type="GO" id="GO:0016485">
    <property type="term" value="P:protein processing"/>
    <property type="evidence" value="ECO:0007669"/>
    <property type="project" value="TreeGrafter"/>
</dbReference>
<dbReference type="PROSITE" id="PS51885">
    <property type="entry name" value="NEPRILYSIN"/>
    <property type="match status" value="1"/>
</dbReference>
<dbReference type="InParanoid" id="K5UZ79"/>
<dbReference type="Pfam" id="PF01431">
    <property type="entry name" value="Peptidase_M13"/>
    <property type="match status" value="1"/>
</dbReference>
<dbReference type="GO" id="GO:0004222">
    <property type="term" value="F:metalloendopeptidase activity"/>
    <property type="evidence" value="ECO:0007669"/>
    <property type="project" value="InterPro"/>
</dbReference>
<evidence type="ECO:0000256" key="3">
    <source>
        <dbReference type="ARBA" id="ARBA00022670"/>
    </source>
</evidence>
<dbReference type="Gene3D" id="1.10.1380.10">
    <property type="entry name" value="Neutral endopeptidase , domain2"/>
    <property type="match status" value="1"/>
</dbReference>
<evidence type="ECO:0008006" key="14">
    <source>
        <dbReference type="Google" id="ProtNLM"/>
    </source>
</evidence>
<sequence length="945" mass="104697">MADSRDPRPSTDEETAPLLQNVSSPDDTRGPPESPSFTERLSSAVHEPLSPLTKVLFVLLLLLLLLSSVFIGLFAGAQHKLNQGHGGGGDNEKSPVTVTTTQILTGTITRPGSSIAITTTAVTTTAITTTAITTTAITTTAVTTTTAISATTTVATTTVAVPAPIPTTAPEEKTCFSPQCVMLAASVISSLDQSYDPCENFYDFATGGWIKQHPIPSDKGIYGNFEALAQQNKRLIQQILSQDSSSTFSTVALIDDHEDPYDAQILKKLRGLYSSCMNEDLLEARGQEPLLHVIRNLRKLFSGDSISIEGILEERFIADDVHSKYDGENDGRGKEKEKQGLTAALSYLHSTGIGGLFDTDIEGDVGDDPNSMVLWFSQPKLGLPSKEYYEEESIVELYRNVLERLLVALADEEDDVSRLQTNPALAVHEERLRVWPPRPWPPWDPEDPDKPGKDKPTNRTKEAPKLAKQIIALEKRIVDASLDLDILLQDPIATYNPVPLLNLTDALPEIAWSTYFSTFTPRHYPERVILTSTTYPASLSSILQETDRDTLEAYLETRAALALSLHLGTTTEAWRATRVLEERLRGIKPGAVGDRAEYCVGRVEGAMGFAIGRYFVKEVFGGDSREKSTKVITDIIDAFKRSLSHIGWMDKESAKAAAEKADAIRVKVGFPISPDTRDPRSIAVYYNLVKVQKTMFFENMLSASTSDVYKKWQKLGMQRDPESWEMYPSMVNAYISFPANEIFFPAGILQPPFFSQHWPGYMSYGSFGQVAAHELTHAFDSAGRLYNQHGKLEQWWTNFTSDGFKKVQTCIVDQYSSYTIDDGHGGKIHVNGNLTSGENIGDTGLIQAYRAWKEQVDVSDAAAREYLLPGLDFTREQLFFISFARAWAQNIKPEAAVARIRTDSHSPNRYRVDGTVSNIPEFAQAFKCSPKAKLNPPQDKRCIFW</sequence>
<organism evidence="12 13">
    <name type="scientific">Phanerochaete carnosa (strain HHB-10118-sp)</name>
    <name type="common">White-rot fungus</name>
    <name type="synonym">Peniophora carnosa</name>
    <dbReference type="NCBI Taxonomy" id="650164"/>
    <lineage>
        <taxon>Eukaryota</taxon>
        <taxon>Fungi</taxon>
        <taxon>Dikarya</taxon>
        <taxon>Basidiomycota</taxon>
        <taxon>Agaricomycotina</taxon>
        <taxon>Agaricomycetes</taxon>
        <taxon>Polyporales</taxon>
        <taxon>Phanerochaetaceae</taxon>
        <taxon>Phanerochaete</taxon>
    </lineage>
</organism>
<evidence type="ECO:0000259" key="11">
    <source>
        <dbReference type="Pfam" id="PF05649"/>
    </source>
</evidence>
<dbReference type="RefSeq" id="XP_007395795.1">
    <property type="nucleotide sequence ID" value="XM_007395733.1"/>
</dbReference>
<dbReference type="PANTHER" id="PTHR11733">
    <property type="entry name" value="ZINC METALLOPROTEASE FAMILY M13 NEPRILYSIN-RELATED"/>
    <property type="match status" value="1"/>
</dbReference>
<dbReference type="PRINTS" id="PR00786">
    <property type="entry name" value="NEPRILYSIN"/>
</dbReference>
<dbReference type="HOGENOM" id="CLU_006187_2_0_1"/>
<keyword evidence="4" id="KW-0479">Metal-binding</keyword>
<keyword evidence="9" id="KW-1133">Transmembrane helix</keyword>
<dbReference type="SUPFAM" id="SSF55486">
    <property type="entry name" value="Metalloproteases ('zincins'), catalytic domain"/>
    <property type="match status" value="1"/>
</dbReference>
<feature type="transmembrane region" description="Helical" evidence="9">
    <location>
        <begin position="55"/>
        <end position="75"/>
    </location>
</feature>
<dbReference type="OrthoDB" id="6475849at2759"/>
<proteinExistence type="inferred from homology"/>
<dbReference type="GeneID" id="18916491"/>
<name>K5UZ79_PHACS</name>
<keyword evidence="6" id="KW-0862">Zinc</keyword>
<dbReference type="InterPro" id="IPR042089">
    <property type="entry name" value="Peptidase_M13_dom_2"/>
</dbReference>
<dbReference type="PANTHER" id="PTHR11733:SF167">
    <property type="entry name" value="FI17812P1-RELATED"/>
    <property type="match status" value="1"/>
</dbReference>
<feature type="region of interest" description="Disordered" evidence="8">
    <location>
        <begin position="437"/>
        <end position="462"/>
    </location>
</feature>
<dbReference type="STRING" id="650164.K5UZ79"/>
<dbReference type="InterPro" id="IPR018497">
    <property type="entry name" value="Peptidase_M13_C"/>
</dbReference>
<dbReference type="KEGG" id="pco:PHACADRAFT_256119"/>
<evidence type="ECO:0000256" key="6">
    <source>
        <dbReference type="ARBA" id="ARBA00022833"/>
    </source>
</evidence>
<dbReference type="GO" id="GO:0005886">
    <property type="term" value="C:plasma membrane"/>
    <property type="evidence" value="ECO:0007669"/>
    <property type="project" value="TreeGrafter"/>
</dbReference>
<evidence type="ECO:0000256" key="8">
    <source>
        <dbReference type="SAM" id="MobiDB-lite"/>
    </source>
</evidence>
<feature type="region of interest" description="Disordered" evidence="8">
    <location>
        <begin position="1"/>
        <end position="40"/>
    </location>
</feature>